<dbReference type="AlphaFoldDB" id="A0A149V6W6"/>
<dbReference type="EMBL" id="LHZZ01000484">
    <property type="protein sequence ID" value="KXV75929.1"/>
    <property type="molecule type" value="Genomic_DNA"/>
</dbReference>
<comment type="caution">
    <text evidence="2">The sequence shown here is derived from an EMBL/GenBank/DDBJ whole genome shotgun (WGS) entry which is preliminary data.</text>
</comment>
<dbReference type="GO" id="GO:0016491">
    <property type="term" value="F:oxidoreductase activity"/>
    <property type="evidence" value="ECO:0007669"/>
    <property type="project" value="UniProtKB-ARBA"/>
</dbReference>
<sequence>MKIGLFIPCYIDAFYPNAGIATLELLEKLGQDVEYPMDQTCCGQPMANSGCNSDAAAAEALFVRNFAKYDAIVMPSGSCTHHVR</sequence>
<dbReference type="PANTHER" id="PTHR30296">
    <property type="entry name" value="UNCHARACTERIZED PROTEIN YKGE"/>
    <property type="match status" value="1"/>
</dbReference>
<dbReference type="GO" id="GO:0005829">
    <property type="term" value="C:cytosol"/>
    <property type="evidence" value="ECO:0007669"/>
    <property type="project" value="TreeGrafter"/>
</dbReference>
<feature type="domain" description="Cysteine-rich" evidence="1">
    <location>
        <begin position="4"/>
        <end position="83"/>
    </location>
</feature>
<dbReference type="Pfam" id="PF02754">
    <property type="entry name" value="CCG"/>
    <property type="match status" value="1"/>
</dbReference>
<dbReference type="RefSeq" id="WP_231866724.1">
    <property type="nucleotide sequence ID" value="NZ_LHZZ01000484.1"/>
</dbReference>
<name>A0A149V6W6_9PROT</name>
<dbReference type="InterPro" id="IPR004017">
    <property type="entry name" value="Cys_rich_dom"/>
</dbReference>
<gene>
    <name evidence="2" type="ORF">AD953_05855</name>
</gene>
<evidence type="ECO:0000313" key="3">
    <source>
        <dbReference type="Proteomes" id="UP000075538"/>
    </source>
</evidence>
<dbReference type="Proteomes" id="UP000075538">
    <property type="component" value="Unassembled WGS sequence"/>
</dbReference>
<accession>A0A149V6W6</accession>
<evidence type="ECO:0000313" key="2">
    <source>
        <dbReference type="EMBL" id="KXV75929.1"/>
    </source>
</evidence>
<organism evidence="2 3">
    <name type="scientific">Acetobacter malorum</name>
    <dbReference type="NCBI Taxonomy" id="178901"/>
    <lineage>
        <taxon>Bacteria</taxon>
        <taxon>Pseudomonadati</taxon>
        <taxon>Pseudomonadota</taxon>
        <taxon>Alphaproteobacteria</taxon>
        <taxon>Acetobacterales</taxon>
        <taxon>Acetobacteraceae</taxon>
        <taxon>Acetobacter</taxon>
    </lineage>
</organism>
<protein>
    <submittedName>
        <fullName evidence="2">Fe-S oxidoreductase</fullName>
    </submittedName>
</protein>
<evidence type="ECO:0000259" key="1">
    <source>
        <dbReference type="Pfam" id="PF02754"/>
    </source>
</evidence>
<dbReference type="PANTHER" id="PTHR30296:SF0">
    <property type="entry name" value="LACTATE UTILIZATION PROTEIN A"/>
    <property type="match status" value="1"/>
</dbReference>
<reference evidence="2 3" key="1">
    <citation type="submission" date="2015-06" db="EMBL/GenBank/DDBJ databases">
        <title>Improved classification and identification of acetic acid bacteria using matrix-assisted laser desorption/ionization time-of-flight mass spectrometry; Gluconobacter nephelii and Gluconobacter uchimurae are later heterotypic synonyms of Gluconobacter japonicus and Gluconobacter oxydans, respectively.</title>
        <authorList>
            <person name="Li L."/>
            <person name="Cleenwerck I."/>
            <person name="De Vuyst L."/>
            <person name="Vandamme P."/>
        </authorList>
    </citation>
    <scope>NUCLEOTIDE SEQUENCE [LARGE SCALE GENOMIC DNA]</scope>
    <source>
        <strain evidence="2 3">LMG 1604</strain>
    </source>
</reference>
<feature type="non-terminal residue" evidence="2">
    <location>
        <position position="84"/>
    </location>
</feature>
<proteinExistence type="predicted"/>